<reference evidence="9 10" key="1">
    <citation type="submission" date="2014-11" db="EMBL/GenBank/DDBJ databases">
        <title>Symbiosis island explosion on the genome of extra-slow-growing strains of soybean bradyrhizobia with massive insertion sequences.</title>
        <authorList>
            <person name="Iida T."/>
            <person name="Minamisawa K."/>
        </authorList>
    </citation>
    <scope>NUCLEOTIDE SEQUENCE [LARGE SCALE GENOMIC DNA]</scope>
    <source>
        <strain evidence="9 10">NK6</strain>
    </source>
</reference>
<evidence type="ECO:0000313" key="9">
    <source>
        <dbReference type="EMBL" id="BAR60547.1"/>
    </source>
</evidence>
<proteinExistence type="inferred from homology"/>
<dbReference type="RefSeq" id="WP_060911319.1">
    <property type="nucleotide sequence ID" value="NZ_JAFCKD010000001.1"/>
</dbReference>
<evidence type="ECO:0000256" key="6">
    <source>
        <dbReference type="ARBA" id="ARBA00049185"/>
    </source>
</evidence>
<evidence type="ECO:0000313" key="10">
    <source>
        <dbReference type="Proteomes" id="UP000063308"/>
    </source>
</evidence>
<comment type="cofactor">
    <cofactor evidence="1 7">
        <name>pyridoxal 5'-phosphate</name>
        <dbReference type="ChEBI" id="CHEBI:597326"/>
    </cofactor>
</comment>
<dbReference type="InterPro" id="IPR015424">
    <property type="entry name" value="PyrdxlP-dep_Trfase"/>
</dbReference>
<feature type="domain" description="Aminotransferase class I/classII large" evidence="8">
    <location>
        <begin position="26"/>
        <end position="362"/>
    </location>
</feature>
<evidence type="ECO:0000256" key="3">
    <source>
        <dbReference type="ARBA" id="ARBA00022576"/>
    </source>
</evidence>
<dbReference type="SUPFAM" id="SSF53383">
    <property type="entry name" value="PLP-dependent transferases"/>
    <property type="match status" value="1"/>
</dbReference>
<dbReference type="InterPro" id="IPR015421">
    <property type="entry name" value="PyrdxlP-dep_Trfase_major"/>
</dbReference>
<comment type="catalytic activity">
    <reaction evidence="6">
        <text>L-aspartate + 2-oxoglutarate = oxaloacetate + L-glutamate</text>
        <dbReference type="Rhea" id="RHEA:21824"/>
        <dbReference type="ChEBI" id="CHEBI:16452"/>
        <dbReference type="ChEBI" id="CHEBI:16810"/>
        <dbReference type="ChEBI" id="CHEBI:29985"/>
        <dbReference type="ChEBI" id="CHEBI:29991"/>
        <dbReference type="EC" id="2.6.1.1"/>
    </reaction>
</comment>
<protein>
    <recommendedName>
        <fullName evidence="7">Aminotransferase</fullName>
        <ecNumber evidence="7">2.6.1.-</ecNumber>
    </recommendedName>
</protein>
<evidence type="ECO:0000256" key="7">
    <source>
        <dbReference type="RuleBase" id="RU000481"/>
    </source>
</evidence>
<dbReference type="EMBL" id="AP014685">
    <property type="protein sequence ID" value="BAR60547.1"/>
    <property type="molecule type" value="Genomic_DNA"/>
</dbReference>
<dbReference type="AlphaFoldDB" id="A0A0E4FWV0"/>
<dbReference type="Proteomes" id="UP000063308">
    <property type="component" value="Chromosome"/>
</dbReference>
<evidence type="ECO:0000259" key="8">
    <source>
        <dbReference type="Pfam" id="PF00155"/>
    </source>
</evidence>
<dbReference type="InterPro" id="IPR050596">
    <property type="entry name" value="AspAT/PAT-like"/>
</dbReference>
<keyword evidence="4 7" id="KW-0808">Transferase</keyword>
<dbReference type="NCBIfam" id="NF004870">
    <property type="entry name" value="PRK06225.1"/>
    <property type="match status" value="1"/>
</dbReference>
<dbReference type="PANTHER" id="PTHR46383:SF1">
    <property type="entry name" value="ASPARTATE AMINOTRANSFERASE"/>
    <property type="match status" value="1"/>
</dbReference>
<gene>
    <name evidence="9" type="ORF">NK6_7396</name>
</gene>
<keyword evidence="5" id="KW-0663">Pyridoxal phosphate</keyword>
<dbReference type="Pfam" id="PF00155">
    <property type="entry name" value="Aminotran_1_2"/>
    <property type="match status" value="1"/>
</dbReference>
<evidence type="ECO:0000256" key="5">
    <source>
        <dbReference type="ARBA" id="ARBA00022898"/>
    </source>
</evidence>
<dbReference type="InterPro" id="IPR015422">
    <property type="entry name" value="PyrdxlP-dep_Trfase_small"/>
</dbReference>
<dbReference type="InterPro" id="IPR004839">
    <property type="entry name" value="Aminotransferase_I/II_large"/>
</dbReference>
<dbReference type="EC" id="2.6.1.-" evidence="7"/>
<evidence type="ECO:0000256" key="1">
    <source>
        <dbReference type="ARBA" id="ARBA00001933"/>
    </source>
</evidence>
<dbReference type="Gene3D" id="3.90.1150.10">
    <property type="entry name" value="Aspartate Aminotransferase, domain 1"/>
    <property type="match status" value="1"/>
</dbReference>
<dbReference type="Gene3D" id="3.40.640.10">
    <property type="entry name" value="Type I PLP-dependent aspartate aminotransferase-like (Major domain)"/>
    <property type="match status" value="1"/>
</dbReference>
<organism evidence="9 10">
    <name type="scientific">Bradyrhizobium diazoefficiens</name>
    <dbReference type="NCBI Taxonomy" id="1355477"/>
    <lineage>
        <taxon>Bacteria</taxon>
        <taxon>Pseudomonadati</taxon>
        <taxon>Pseudomonadota</taxon>
        <taxon>Alphaproteobacteria</taxon>
        <taxon>Hyphomicrobiales</taxon>
        <taxon>Nitrobacteraceae</taxon>
        <taxon>Bradyrhizobium</taxon>
    </lineage>
</organism>
<dbReference type="InterPro" id="IPR004838">
    <property type="entry name" value="NHTrfase_class1_PyrdxlP-BS"/>
</dbReference>
<dbReference type="PANTHER" id="PTHR46383">
    <property type="entry name" value="ASPARTATE AMINOTRANSFERASE"/>
    <property type="match status" value="1"/>
</dbReference>
<dbReference type="GO" id="GO:0006520">
    <property type="term" value="P:amino acid metabolic process"/>
    <property type="evidence" value="ECO:0007669"/>
    <property type="project" value="InterPro"/>
</dbReference>
<dbReference type="PROSITE" id="PS00105">
    <property type="entry name" value="AA_TRANSFER_CLASS_1"/>
    <property type="match status" value="1"/>
</dbReference>
<dbReference type="FunFam" id="3.40.640.10:FF:000260">
    <property type="entry name" value="Aminotransferase"/>
    <property type="match status" value="1"/>
</dbReference>
<dbReference type="CDD" id="cd00609">
    <property type="entry name" value="AAT_like"/>
    <property type="match status" value="1"/>
</dbReference>
<sequence>MSKPQSAALLRNRYFDELSATPGLYWLGQNTNHIESHPAVREAMLRSIEAGEFNAYAPPLGFEALRAAIVADLGVPGAEALVTEGGVNALAMICRARCKPGTTLVTTDPTWKWPCLFARQQGAEVIEIPIYDPACNYRLTPEALKANVDERTAIIYLVDPNNPLGIRYTREEIESFAAIARDCGALLVHDCTYRDFADGHTPALHVAPQGSVVSTSFSKWLGLAGLRIGALVAAPDLFEELALTSTSVLGASVIAQRAAQAGLSVKAEWMKKVRSTDRSNKAMIQEAAAAIEGLALPIMPSHGNFLVLETIAAGIRPEALVECYRRQGIMIRQGTYHTQRFGDRFVKISTSVPQAWVEKLCTLLPDMVAQARTLNDLPPQF</sequence>
<evidence type="ECO:0000256" key="4">
    <source>
        <dbReference type="ARBA" id="ARBA00022679"/>
    </source>
</evidence>
<evidence type="ECO:0000256" key="2">
    <source>
        <dbReference type="ARBA" id="ARBA00007441"/>
    </source>
</evidence>
<dbReference type="GO" id="GO:0004069">
    <property type="term" value="F:L-aspartate:2-oxoglutarate aminotransferase activity"/>
    <property type="evidence" value="ECO:0007669"/>
    <property type="project" value="UniProtKB-EC"/>
</dbReference>
<keyword evidence="3 7" id="KW-0032">Aminotransferase</keyword>
<dbReference type="GO" id="GO:0030170">
    <property type="term" value="F:pyridoxal phosphate binding"/>
    <property type="evidence" value="ECO:0007669"/>
    <property type="project" value="InterPro"/>
</dbReference>
<name>A0A0E4FWV0_9BRAD</name>
<comment type="similarity">
    <text evidence="2 7">Belongs to the class-I pyridoxal-phosphate-dependent aminotransferase family.</text>
</comment>
<accession>A0A0E4FWV0</accession>